<protein>
    <submittedName>
        <fullName evidence="2">Diguanylate cyclase (GGDEF)-like protein</fullName>
    </submittedName>
</protein>
<comment type="caution">
    <text evidence="2">The sequence shown here is derived from an EMBL/GenBank/DDBJ whole genome shotgun (WGS) entry which is preliminary data.</text>
</comment>
<dbReference type="Proteomes" id="UP000581688">
    <property type="component" value="Unassembled WGS sequence"/>
</dbReference>
<dbReference type="SUPFAM" id="SSF48452">
    <property type="entry name" value="TPR-like"/>
    <property type="match status" value="2"/>
</dbReference>
<dbReference type="SMART" id="SM00267">
    <property type="entry name" value="GGDEF"/>
    <property type="match status" value="1"/>
</dbReference>
<dbReference type="SUPFAM" id="SSF55073">
    <property type="entry name" value="Nucleotide cyclase"/>
    <property type="match status" value="1"/>
</dbReference>
<dbReference type="RefSeq" id="WP_174498002.1">
    <property type="nucleotide sequence ID" value="NZ_CADDWK010000027.1"/>
</dbReference>
<dbReference type="PANTHER" id="PTHR45138">
    <property type="entry name" value="REGULATORY COMPONENTS OF SENSORY TRANSDUCTION SYSTEM"/>
    <property type="match status" value="1"/>
</dbReference>
<dbReference type="Gene3D" id="3.30.70.270">
    <property type="match status" value="1"/>
</dbReference>
<dbReference type="EMBL" id="JACHGH010000022">
    <property type="protein sequence ID" value="MBB6455424.1"/>
    <property type="molecule type" value="Genomic_DNA"/>
</dbReference>
<dbReference type="Gene3D" id="1.25.40.10">
    <property type="entry name" value="Tetratricopeptide repeat domain"/>
    <property type="match status" value="1"/>
</dbReference>
<dbReference type="GO" id="GO:0043709">
    <property type="term" value="P:cell adhesion involved in single-species biofilm formation"/>
    <property type="evidence" value="ECO:0007669"/>
    <property type="project" value="TreeGrafter"/>
</dbReference>
<evidence type="ECO:0000313" key="2">
    <source>
        <dbReference type="EMBL" id="MBB6455424.1"/>
    </source>
</evidence>
<evidence type="ECO:0000259" key="1">
    <source>
        <dbReference type="PROSITE" id="PS50887"/>
    </source>
</evidence>
<dbReference type="GO" id="GO:1902201">
    <property type="term" value="P:negative regulation of bacterial-type flagellum-dependent cell motility"/>
    <property type="evidence" value="ECO:0007669"/>
    <property type="project" value="TreeGrafter"/>
</dbReference>
<reference evidence="2 3" key="1">
    <citation type="submission" date="2020-08" db="EMBL/GenBank/DDBJ databases">
        <title>Genomic Encyclopedia of Type Strains, Phase IV (KMG-IV): sequencing the most valuable type-strain genomes for metagenomic binning, comparative biology and taxonomic classification.</title>
        <authorList>
            <person name="Goeker M."/>
        </authorList>
    </citation>
    <scope>NUCLEOTIDE SEQUENCE [LARGE SCALE GENOMIC DNA]</scope>
    <source>
        <strain evidence="2 3">DSM 19612</strain>
    </source>
</reference>
<dbReference type="InterPro" id="IPR000160">
    <property type="entry name" value="GGDEF_dom"/>
</dbReference>
<dbReference type="InterPro" id="IPR011990">
    <property type="entry name" value="TPR-like_helical_dom_sf"/>
</dbReference>
<organism evidence="2 3">
    <name type="scientific">Salirhabdus euzebyi</name>
    <dbReference type="NCBI Taxonomy" id="394506"/>
    <lineage>
        <taxon>Bacteria</taxon>
        <taxon>Bacillati</taxon>
        <taxon>Bacillota</taxon>
        <taxon>Bacilli</taxon>
        <taxon>Bacillales</taxon>
        <taxon>Bacillaceae</taxon>
        <taxon>Salirhabdus</taxon>
    </lineage>
</organism>
<dbReference type="GO" id="GO:0005886">
    <property type="term" value="C:plasma membrane"/>
    <property type="evidence" value="ECO:0007669"/>
    <property type="project" value="TreeGrafter"/>
</dbReference>
<dbReference type="CDD" id="cd01949">
    <property type="entry name" value="GGDEF"/>
    <property type="match status" value="1"/>
</dbReference>
<feature type="domain" description="GGDEF" evidence="1">
    <location>
        <begin position="699"/>
        <end position="830"/>
    </location>
</feature>
<gene>
    <name evidence="2" type="ORF">HNQ94_003924</name>
</gene>
<dbReference type="AlphaFoldDB" id="A0A841QAV9"/>
<dbReference type="InterPro" id="IPR050469">
    <property type="entry name" value="Diguanylate_Cyclase"/>
</dbReference>
<dbReference type="Pfam" id="PF00990">
    <property type="entry name" value="GGDEF"/>
    <property type="match status" value="1"/>
</dbReference>
<sequence length="832" mass="97529">MHDANLKENVKSKEILPRNEETCQEKNVLASLLSEAKGNFRASLFSEAKRSMESVLVMYKNADREPPVSVQLLYGNTIEKTGNLKQALTIFNEQYRKHSSMYALIRLGYISINLRDLSLLKQYETACLERLNAPSISLSDKLHLQVILGYYFSYSGQDASLVHEMVEYHKVNSMLLREKLKVEDYIRWLYHLHILQLLNNRCWEERAPFIYEAESLAEQYNQTAILMNIYNLMGIGLLEENVIKAKEYMLKSRDLAIKLGNKQHEMVANTNLLMFYQYLGDTSHAIELAEKAKAIGQAINSNFNEINLVKLYYLIEDYPQALKLIDELKPKMRRINLTITRVDALVFQYKIILRQKDVKKAKRLWPFMEKMCKKHKDKMNLLLLSCQYFVLLNQYDRAISIATKCLEDKNISVEFKIEFSMILLESFIKLDQEEAFLKYVQSFESLVYNKGYFGYLCYVYYYKGLFYLKNKSYIQARVYFIRAKNYFTKVNNLLKRNEMERSIETIDQLLVEIPSNKQLEMMNLLTNNEIMFDSIRLVHSAKYLGDVCKNITKVLHENMVLDDVYFHFIIDRKRTKTLYISDKLQSEETTNEEVDTALRKVIQEKKVSHFKYDNACFHGFPIFSDEKEVISIVLIKNHSVLSEESSYYMEQFLNFISPKIENVVYNELVHVDGLTNLYNRNFFMKRLEEEFQKTADFQNDLSFIMIDIDDFRLVNNQFGHAEGDRILENVAKTIQQSVRSGDIVGRYGGEELIVILPNTYSEIAKGVAHRILNEIRKIHVNESYLLTASIGVSSIDQDNSLTFQELIEKADLSERYAKEQGKNRVCCYWEID</sequence>
<keyword evidence="3" id="KW-1185">Reference proteome</keyword>
<proteinExistence type="predicted"/>
<dbReference type="NCBIfam" id="TIGR00254">
    <property type="entry name" value="GGDEF"/>
    <property type="match status" value="1"/>
</dbReference>
<dbReference type="PANTHER" id="PTHR45138:SF9">
    <property type="entry name" value="DIGUANYLATE CYCLASE DGCM-RELATED"/>
    <property type="match status" value="1"/>
</dbReference>
<dbReference type="InterPro" id="IPR043128">
    <property type="entry name" value="Rev_trsase/Diguanyl_cyclase"/>
</dbReference>
<dbReference type="InterPro" id="IPR029787">
    <property type="entry name" value="Nucleotide_cyclase"/>
</dbReference>
<dbReference type="FunFam" id="3.30.70.270:FF:000001">
    <property type="entry name" value="Diguanylate cyclase domain protein"/>
    <property type="match status" value="1"/>
</dbReference>
<name>A0A841QAV9_9BACI</name>
<accession>A0A841QAV9</accession>
<evidence type="ECO:0000313" key="3">
    <source>
        <dbReference type="Proteomes" id="UP000581688"/>
    </source>
</evidence>
<dbReference type="GO" id="GO:0052621">
    <property type="term" value="F:diguanylate cyclase activity"/>
    <property type="evidence" value="ECO:0007669"/>
    <property type="project" value="TreeGrafter"/>
</dbReference>
<dbReference type="PROSITE" id="PS50887">
    <property type="entry name" value="GGDEF"/>
    <property type="match status" value="1"/>
</dbReference>